<feature type="domain" description="Histone acetyltransferase Rv0428c-like SH3" evidence="2">
    <location>
        <begin position="15"/>
        <end position="67"/>
    </location>
</feature>
<gene>
    <name evidence="3" type="ORF">ACFOVU_14620</name>
</gene>
<dbReference type="Pfam" id="PF24551">
    <property type="entry name" value="SH3_Rv0428c"/>
    <property type="match status" value="1"/>
</dbReference>
<sequence>MGYVSRFVTEVTPGDVGRRATLRVRVPDGRFRDIVGVLESWQDGVIRVRRRNGGVTEVTADDIVASKIVPQEPPRRRAGGSEGGTAQG</sequence>
<dbReference type="RefSeq" id="WP_378533876.1">
    <property type="nucleotide sequence ID" value="NZ_JBHSBH010000009.1"/>
</dbReference>
<dbReference type="InterPro" id="IPR056934">
    <property type="entry name" value="SH3_Rv0428c"/>
</dbReference>
<proteinExistence type="predicted"/>
<name>A0ABV8FM05_9ACTN</name>
<feature type="region of interest" description="Disordered" evidence="1">
    <location>
        <begin position="68"/>
        <end position="88"/>
    </location>
</feature>
<evidence type="ECO:0000256" key="1">
    <source>
        <dbReference type="SAM" id="MobiDB-lite"/>
    </source>
</evidence>
<keyword evidence="4" id="KW-1185">Reference proteome</keyword>
<comment type="caution">
    <text evidence="3">The sequence shown here is derived from an EMBL/GenBank/DDBJ whole genome shotgun (WGS) entry which is preliminary data.</text>
</comment>
<dbReference type="Proteomes" id="UP001595847">
    <property type="component" value="Unassembled WGS sequence"/>
</dbReference>
<evidence type="ECO:0000259" key="2">
    <source>
        <dbReference type="Pfam" id="PF24551"/>
    </source>
</evidence>
<protein>
    <recommendedName>
        <fullName evidence="2">Histone acetyltransferase Rv0428c-like SH3 domain-containing protein</fullName>
    </recommendedName>
</protein>
<dbReference type="EMBL" id="JBHSBH010000009">
    <property type="protein sequence ID" value="MFC3997164.1"/>
    <property type="molecule type" value="Genomic_DNA"/>
</dbReference>
<evidence type="ECO:0000313" key="4">
    <source>
        <dbReference type="Proteomes" id="UP001595847"/>
    </source>
</evidence>
<evidence type="ECO:0000313" key="3">
    <source>
        <dbReference type="EMBL" id="MFC3997164.1"/>
    </source>
</evidence>
<reference evidence="4" key="1">
    <citation type="journal article" date="2019" name="Int. J. Syst. Evol. Microbiol.">
        <title>The Global Catalogue of Microorganisms (GCM) 10K type strain sequencing project: providing services to taxonomists for standard genome sequencing and annotation.</title>
        <authorList>
            <consortium name="The Broad Institute Genomics Platform"/>
            <consortium name="The Broad Institute Genome Sequencing Center for Infectious Disease"/>
            <person name="Wu L."/>
            <person name="Ma J."/>
        </authorList>
    </citation>
    <scope>NUCLEOTIDE SEQUENCE [LARGE SCALE GENOMIC DNA]</scope>
    <source>
        <strain evidence="4">TBRC 1826</strain>
    </source>
</reference>
<organism evidence="3 4">
    <name type="scientific">Nocardiopsis sediminis</name>
    <dbReference type="NCBI Taxonomy" id="1778267"/>
    <lineage>
        <taxon>Bacteria</taxon>
        <taxon>Bacillati</taxon>
        <taxon>Actinomycetota</taxon>
        <taxon>Actinomycetes</taxon>
        <taxon>Streptosporangiales</taxon>
        <taxon>Nocardiopsidaceae</taxon>
        <taxon>Nocardiopsis</taxon>
    </lineage>
</organism>
<accession>A0ABV8FM05</accession>